<protein>
    <submittedName>
        <fullName evidence="2">DUF1700 domain-containing protein</fullName>
    </submittedName>
</protein>
<dbReference type="RefSeq" id="WP_191204907.1">
    <property type="nucleotide sequence ID" value="NZ_JACXZA010000004.1"/>
</dbReference>
<keyword evidence="3" id="KW-1185">Reference proteome</keyword>
<evidence type="ECO:0000256" key="1">
    <source>
        <dbReference type="SAM" id="Phobius"/>
    </source>
</evidence>
<evidence type="ECO:0000313" key="2">
    <source>
        <dbReference type="EMBL" id="MBD3920621.1"/>
    </source>
</evidence>
<dbReference type="Pfam" id="PF22564">
    <property type="entry name" value="HAAS"/>
    <property type="match status" value="1"/>
</dbReference>
<gene>
    <name evidence="2" type="ORF">H8B09_17790</name>
</gene>
<keyword evidence="1" id="KW-0472">Membrane</keyword>
<feature type="transmembrane region" description="Helical" evidence="1">
    <location>
        <begin position="109"/>
        <end position="130"/>
    </location>
</feature>
<proteinExistence type="predicted"/>
<sequence>MNTRNEYLRMLEHELRDVPEPLRQEWIADYAEHFRMAYENGQPEIETCRELGDPRVIARELRMNHQFEQAKKDGSFVRLVRAMLIGTSLGLFNLIFVLAPFLVVSALLVAMWIVDFAFFAGALYAAWLGAFGDPNVGDARQYHGVTGFSVAFILVGLGIIVLVVGHRMTKGFVRGTARYMQANRKLLRDGIQV</sequence>
<dbReference type="Proteomes" id="UP000609346">
    <property type="component" value="Unassembled WGS sequence"/>
</dbReference>
<feature type="transmembrane region" description="Helical" evidence="1">
    <location>
        <begin position="142"/>
        <end position="164"/>
    </location>
</feature>
<feature type="transmembrane region" description="Helical" evidence="1">
    <location>
        <begin position="79"/>
        <end position="103"/>
    </location>
</feature>
<keyword evidence="1" id="KW-1133">Transmembrane helix</keyword>
<accession>A0ABR8MXC6</accession>
<comment type="caution">
    <text evidence="2">The sequence shown here is derived from an EMBL/GenBank/DDBJ whole genome shotgun (WGS) entry which is preliminary data.</text>
</comment>
<organism evidence="2 3">
    <name type="scientific">Paenibacillus terricola</name>
    <dbReference type="NCBI Taxonomy" id="2763503"/>
    <lineage>
        <taxon>Bacteria</taxon>
        <taxon>Bacillati</taxon>
        <taxon>Bacillota</taxon>
        <taxon>Bacilli</taxon>
        <taxon>Bacillales</taxon>
        <taxon>Paenibacillaceae</taxon>
        <taxon>Paenibacillus</taxon>
    </lineage>
</organism>
<keyword evidence="1" id="KW-0812">Transmembrane</keyword>
<reference evidence="2 3" key="1">
    <citation type="submission" date="2020-09" db="EMBL/GenBank/DDBJ databases">
        <title>Paenibacillus sp. strain PR3 16S rRNA gene Genome sequencing and assembly.</title>
        <authorList>
            <person name="Kim J."/>
        </authorList>
    </citation>
    <scope>NUCLEOTIDE SEQUENCE [LARGE SCALE GENOMIC DNA]</scope>
    <source>
        <strain evidence="2 3">PR3</strain>
    </source>
</reference>
<dbReference type="EMBL" id="JACXZA010000004">
    <property type="protein sequence ID" value="MBD3920621.1"/>
    <property type="molecule type" value="Genomic_DNA"/>
</dbReference>
<name>A0ABR8MXC6_9BACL</name>
<evidence type="ECO:0000313" key="3">
    <source>
        <dbReference type="Proteomes" id="UP000609346"/>
    </source>
</evidence>